<sequence>LGHPYVMSLPFCASPLKKVLLPEKFELALLHVDRLWFLPANRNRRRELWRQFSALFENCSLPPVEVNEAIQSNIEFTSTALWFRLALNAQASSANLLSVELVHYVTGKHQQLDKILKLQRSICLQEVIGSQYISSSGVGQ</sequence>
<evidence type="ECO:0000313" key="1">
    <source>
        <dbReference type="EMBL" id="JAO05069.1"/>
    </source>
</evidence>
<name>A0A0S7ES03_9TELE</name>
<accession>A0A0S7ES03</accession>
<dbReference type="EMBL" id="GBYX01476608">
    <property type="protein sequence ID" value="JAO05069.1"/>
    <property type="molecule type" value="Transcribed_RNA"/>
</dbReference>
<reference evidence="1" key="1">
    <citation type="submission" date="2014-12" db="EMBL/GenBank/DDBJ databases">
        <title>Parallel Evolution in Life History Adaptation Evident in the Tissue-Specific Poeciliopsis prolifica transcriptome.</title>
        <authorList>
            <person name="Jue N.K."/>
            <person name="Foley R.J."/>
            <person name="Obergfell C."/>
            <person name="Reznick D.N."/>
            <person name="O'Neill R.J."/>
            <person name="O'Neill M.J."/>
        </authorList>
    </citation>
    <scope>NUCLEOTIDE SEQUENCE</scope>
</reference>
<dbReference type="AlphaFoldDB" id="A0A0S7ES03"/>
<protein>
    <submittedName>
        <fullName evidence="1">PPUP9442</fullName>
    </submittedName>
</protein>
<gene>
    <name evidence="1" type="primary">PPUP9442</name>
</gene>
<proteinExistence type="predicted"/>
<organism evidence="1">
    <name type="scientific">Poeciliopsis prolifica</name>
    <name type="common">blackstripe livebearer</name>
    <dbReference type="NCBI Taxonomy" id="188132"/>
    <lineage>
        <taxon>Eukaryota</taxon>
        <taxon>Metazoa</taxon>
        <taxon>Chordata</taxon>
        <taxon>Craniata</taxon>
        <taxon>Vertebrata</taxon>
        <taxon>Euteleostomi</taxon>
        <taxon>Actinopterygii</taxon>
        <taxon>Neopterygii</taxon>
        <taxon>Teleostei</taxon>
        <taxon>Neoteleostei</taxon>
        <taxon>Acanthomorphata</taxon>
        <taxon>Ovalentaria</taxon>
        <taxon>Atherinomorphae</taxon>
        <taxon>Cyprinodontiformes</taxon>
        <taxon>Poeciliidae</taxon>
        <taxon>Poeciliinae</taxon>
        <taxon>Poeciliopsis</taxon>
    </lineage>
</organism>
<feature type="non-terminal residue" evidence="1">
    <location>
        <position position="1"/>
    </location>
</feature>